<keyword evidence="8" id="KW-0408">Iron</keyword>
<dbReference type="Gene3D" id="1.10.630.10">
    <property type="entry name" value="Cytochrome P450"/>
    <property type="match status" value="1"/>
</dbReference>
<dbReference type="PANTHER" id="PTHR24282">
    <property type="entry name" value="CYTOCHROME P450 FAMILY MEMBER"/>
    <property type="match status" value="1"/>
</dbReference>
<feature type="region of interest" description="Disordered" evidence="11">
    <location>
        <begin position="115"/>
        <end position="161"/>
    </location>
</feature>
<comment type="similarity">
    <text evidence="2">Belongs to the cytochrome P450 family.</text>
</comment>
<keyword evidence="9" id="KW-0503">Monooxygenase</keyword>
<name>A0AAE1VGU5_9SOLA</name>
<dbReference type="GO" id="GO:0016020">
    <property type="term" value="C:membrane"/>
    <property type="evidence" value="ECO:0007669"/>
    <property type="project" value="UniProtKB-SubCell"/>
</dbReference>
<evidence type="ECO:0000313" key="13">
    <source>
        <dbReference type="Proteomes" id="UP001291623"/>
    </source>
</evidence>
<evidence type="ECO:0000256" key="4">
    <source>
        <dbReference type="ARBA" id="ARBA00022692"/>
    </source>
</evidence>
<dbReference type="GO" id="GO:0004497">
    <property type="term" value="F:monooxygenase activity"/>
    <property type="evidence" value="ECO:0007669"/>
    <property type="project" value="UniProtKB-KW"/>
</dbReference>
<gene>
    <name evidence="12" type="ORF">RND71_018327</name>
</gene>
<evidence type="ECO:0000256" key="5">
    <source>
        <dbReference type="ARBA" id="ARBA00022723"/>
    </source>
</evidence>
<dbReference type="GO" id="GO:0020037">
    <property type="term" value="F:heme binding"/>
    <property type="evidence" value="ECO:0007669"/>
    <property type="project" value="InterPro"/>
</dbReference>
<evidence type="ECO:0008006" key="14">
    <source>
        <dbReference type="Google" id="ProtNLM"/>
    </source>
</evidence>
<evidence type="ECO:0000256" key="1">
    <source>
        <dbReference type="ARBA" id="ARBA00004370"/>
    </source>
</evidence>
<dbReference type="InterPro" id="IPR036396">
    <property type="entry name" value="Cyt_P450_sf"/>
</dbReference>
<sequence>MLDRWAALVNSENPEINIESEIISTAGEIITKISLISATKLARKARSSESLLAGNGRTLSTSEMVDECITFFFRGHETTALTLTWVMLLLALHPDWQTQLREEIKQVMDDVYHRSTQKENLKSKSSKPSKSPSVGSKKRKRSTEAGGPFRSQDIGISPEDVLVRKTTTTTTSAEDNLDECVADEATEPILLPIDAAATPAVMPLVIIKDDDEATDEDSLAKKTKTSISTPPPPS</sequence>
<evidence type="ECO:0000256" key="10">
    <source>
        <dbReference type="ARBA" id="ARBA00023136"/>
    </source>
</evidence>
<dbReference type="SUPFAM" id="SSF48264">
    <property type="entry name" value="Cytochrome P450"/>
    <property type="match status" value="1"/>
</dbReference>
<accession>A0AAE1VGU5</accession>
<comment type="subcellular location">
    <subcellularLocation>
        <location evidence="1">Membrane</location>
    </subcellularLocation>
</comment>
<dbReference type="PANTHER" id="PTHR24282:SF15">
    <property type="entry name" value="CYTOCHROME P450, FAMILY 715, SUBFAMILY A, POLYPEPTIDE 1"/>
    <property type="match status" value="1"/>
</dbReference>
<organism evidence="12 13">
    <name type="scientific">Anisodus tanguticus</name>
    <dbReference type="NCBI Taxonomy" id="243964"/>
    <lineage>
        <taxon>Eukaryota</taxon>
        <taxon>Viridiplantae</taxon>
        <taxon>Streptophyta</taxon>
        <taxon>Embryophyta</taxon>
        <taxon>Tracheophyta</taxon>
        <taxon>Spermatophyta</taxon>
        <taxon>Magnoliopsida</taxon>
        <taxon>eudicotyledons</taxon>
        <taxon>Gunneridae</taxon>
        <taxon>Pentapetalae</taxon>
        <taxon>asterids</taxon>
        <taxon>lamiids</taxon>
        <taxon>Solanales</taxon>
        <taxon>Solanaceae</taxon>
        <taxon>Solanoideae</taxon>
        <taxon>Hyoscyameae</taxon>
        <taxon>Anisodus</taxon>
    </lineage>
</organism>
<feature type="region of interest" description="Disordered" evidence="11">
    <location>
        <begin position="208"/>
        <end position="234"/>
    </location>
</feature>
<keyword evidence="13" id="KW-1185">Reference proteome</keyword>
<dbReference type="InterPro" id="IPR001128">
    <property type="entry name" value="Cyt_P450"/>
</dbReference>
<keyword evidence="4" id="KW-0812">Transmembrane</keyword>
<dbReference type="InterPro" id="IPR050665">
    <property type="entry name" value="Cytochrome_P450_Monooxygen"/>
</dbReference>
<evidence type="ECO:0000256" key="3">
    <source>
        <dbReference type="ARBA" id="ARBA00022617"/>
    </source>
</evidence>
<dbReference type="AlphaFoldDB" id="A0AAE1VGU5"/>
<dbReference type="Pfam" id="PF00067">
    <property type="entry name" value="p450"/>
    <property type="match status" value="1"/>
</dbReference>
<reference evidence="12" key="1">
    <citation type="submission" date="2023-12" db="EMBL/GenBank/DDBJ databases">
        <title>Genome assembly of Anisodus tanguticus.</title>
        <authorList>
            <person name="Wang Y.-J."/>
        </authorList>
    </citation>
    <scope>NUCLEOTIDE SEQUENCE</scope>
    <source>
        <strain evidence="12">KB-2021</strain>
        <tissue evidence="12">Leaf</tissue>
    </source>
</reference>
<evidence type="ECO:0000256" key="8">
    <source>
        <dbReference type="ARBA" id="ARBA00023004"/>
    </source>
</evidence>
<dbReference type="EMBL" id="JAVYJV010000009">
    <property type="protein sequence ID" value="KAK4363086.1"/>
    <property type="molecule type" value="Genomic_DNA"/>
</dbReference>
<keyword evidence="10" id="KW-0472">Membrane</keyword>
<keyword evidence="6" id="KW-1133">Transmembrane helix</keyword>
<evidence type="ECO:0000256" key="6">
    <source>
        <dbReference type="ARBA" id="ARBA00022989"/>
    </source>
</evidence>
<dbReference type="Proteomes" id="UP001291623">
    <property type="component" value="Unassembled WGS sequence"/>
</dbReference>
<evidence type="ECO:0000313" key="12">
    <source>
        <dbReference type="EMBL" id="KAK4363086.1"/>
    </source>
</evidence>
<dbReference type="GO" id="GO:0016705">
    <property type="term" value="F:oxidoreductase activity, acting on paired donors, with incorporation or reduction of molecular oxygen"/>
    <property type="evidence" value="ECO:0007669"/>
    <property type="project" value="InterPro"/>
</dbReference>
<dbReference type="InterPro" id="IPR002401">
    <property type="entry name" value="Cyt_P450_E_grp-I"/>
</dbReference>
<keyword evidence="3" id="KW-0349">Heme</keyword>
<evidence type="ECO:0000256" key="11">
    <source>
        <dbReference type="SAM" id="MobiDB-lite"/>
    </source>
</evidence>
<dbReference type="GO" id="GO:0005506">
    <property type="term" value="F:iron ion binding"/>
    <property type="evidence" value="ECO:0007669"/>
    <property type="project" value="InterPro"/>
</dbReference>
<protein>
    <recommendedName>
        <fullName evidence="14">Cytochrome P450</fullName>
    </recommendedName>
</protein>
<evidence type="ECO:0000256" key="9">
    <source>
        <dbReference type="ARBA" id="ARBA00023033"/>
    </source>
</evidence>
<comment type="caution">
    <text evidence="12">The sequence shown here is derived from an EMBL/GenBank/DDBJ whole genome shotgun (WGS) entry which is preliminary data.</text>
</comment>
<dbReference type="PRINTS" id="PR00463">
    <property type="entry name" value="EP450I"/>
</dbReference>
<evidence type="ECO:0000256" key="7">
    <source>
        <dbReference type="ARBA" id="ARBA00023002"/>
    </source>
</evidence>
<evidence type="ECO:0000256" key="2">
    <source>
        <dbReference type="ARBA" id="ARBA00010617"/>
    </source>
</evidence>
<proteinExistence type="inferred from homology"/>
<keyword evidence="7" id="KW-0560">Oxidoreductase</keyword>
<feature type="compositionally biased region" description="Low complexity" evidence="11">
    <location>
        <begin position="126"/>
        <end position="135"/>
    </location>
</feature>
<keyword evidence="5" id="KW-0479">Metal-binding</keyword>